<gene>
    <name evidence="2" type="ORF">LTR97_002858</name>
</gene>
<dbReference type="EMBL" id="JAVRQU010000004">
    <property type="protein sequence ID" value="KAK5703845.1"/>
    <property type="molecule type" value="Genomic_DNA"/>
</dbReference>
<organism evidence="2 3">
    <name type="scientific">Elasticomyces elasticus</name>
    <dbReference type="NCBI Taxonomy" id="574655"/>
    <lineage>
        <taxon>Eukaryota</taxon>
        <taxon>Fungi</taxon>
        <taxon>Dikarya</taxon>
        <taxon>Ascomycota</taxon>
        <taxon>Pezizomycotina</taxon>
        <taxon>Dothideomycetes</taxon>
        <taxon>Dothideomycetidae</taxon>
        <taxon>Mycosphaerellales</taxon>
        <taxon>Teratosphaeriaceae</taxon>
        <taxon>Elasticomyces</taxon>
    </lineage>
</organism>
<reference evidence="2" key="1">
    <citation type="submission" date="2023-08" db="EMBL/GenBank/DDBJ databases">
        <title>Black Yeasts Isolated from many extreme environments.</title>
        <authorList>
            <person name="Coleine C."/>
            <person name="Stajich J.E."/>
            <person name="Selbmann L."/>
        </authorList>
    </citation>
    <scope>NUCLEOTIDE SEQUENCE</scope>
    <source>
        <strain evidence="2">CCFEE 5810</strain>
    </source>
</reference>
<name>A0AAN7WDF0_9PEZI</name>
<evidence type="ECO:0000313" key="2">
    <source>
        <dbReference type="EMBL" id="KAK5703845.1"/>
    </source>
</evidence>
<feature type="region of interest" description="Disordered" evidence="1">
    <location>
        <begin position="166"/>
        <end position="195"/>
    </location>
</feature>
<protein>
    <submittedName>
        <fullName evidence="2">Uncharacterized protein</fullName>
    </submittedName>
</protein>
<accession>A0AAN7WDF0</accession>
<feature type="compositionally biased region" description="Basic residues" evidence="1">
    <location>
        <begin position="177"/>
        <end position="186"/>
    </location>
</feature>
<proteinExistence type="predicted"/>
<evidence type="ECO:0000256" key="1">
    <source>
        <dbReference type="SAM" id="MobiDB-lite"/>
    </source>
</evidence>
<dbReference type="Proteomes" id="UP001310594">
    <property type="component" value="Unassembled WGS sequence"/>
</dbReference>
<sequence length="224" mass="25585">MAPSSLPFDDRYIKDLVDRPDVGRISTWIDSQATIGILRHFKHNEIDGKKRYQSLQQGLGQKEQDWNMARDGLVRLASRGLSKGVLGEGELDIWDAQRLRLIDAAQRIVQCEEVPGSQELVATRYYTPYCFRAAFGLILSAVHDLQHQPHGHFSSKLGGRPVMSVISTGIEPPNPVKIRKKRRGPRGGKAYRGVQRQKWLKRRRDRLQMNDPSRLWVCDTSESE</sequence>
<evidence type="ECO:0000313" key="3">
    <source>
        <dbReference type="Proteomes" id="UP001310594"/>
    </source>
</evidence>
<comment type="caution">
    <text evidence="2">The sequence shown here is derived from an EMBL/GenBank/DDBJ whole genome shotgun (WGS) entry which is preliminary data.</text>
</comment>
<dbReference type="AlphaFoldDB" id="A0AAN7WDF0"/>